<dbReference type="InterPro" id="IPR025970">
    <property type="entry name" value="SusE"/>
</dbReference>
<evidence type="ECO:0000259" key="1">
    <source>
        <dbReference type="Pfam" id="PF14292"/>
    </source>
</evidence>
<dbReference type="GO" id="GO:2001070">
    <property type="term" value="F:starch binding"/>
    <property type="evidence" value="ECO:0007669"/>
    <property type="project" value="InterPro"/>
</dbReference>
<evidence type="ECO:0000313" key="2">
    <source>
        <dbReference type="EMBL" id="MCO4294387.1"/>
    </source>
</evidence>
<dbReference type="EMBL" id="JAMWYS010000058">
    <property type="protein sequence ID" value="MCO4294387.1"/>
    <property type="molecule type" value="Genomic_DNA"/>
</dbReference>
<accession>A0A9X2F442</accession>
<gene>
    <name evidence="2" type="ORF">NF867_16115</name>
</gene>
<dbReference type="AlphaFoldDB" id="A0A9X2F442"/>
<comment type="caution">
    <text evidence="2">The sequence shown here is derived from an EMBL/GenBank/DDBJ whole genome shotgun (WGS) entry which is preliminary data.</text>
</comment>
<dbReference type="PROSITE" id="PS51257">
    <property type="entry name" value="PROKAR_LIPOPROTEIN"/>
    <property type="match status" value="1"/>
</dbReference>
<reference evidence="2" key="1">
    <citation type="submission" date="2022-06" db="EMBL/GenBank/DDBJ databases">
        <title>Solitalea sp. MAHUQ-68 isolated from rhizospheric soil.</title>
        <authorList>
            <person name="Huq M.A."/>
        </authorList>
    </citation>
    <scope>NUCLEOTIDE SEQUENCE</scope>
    <source>
        <strain evidence="2">MAHUQ-68</strain>
    </source>
</reference>
<dbReference type="Gene3D" id="2.60.40.3620">
    <property type="match status" value="2"/>
</dbReference>
<dbReference type="Pfam" id="PF14292">
    <property type="entry name" value="SusE"/>
    <property type="match status" value="1"/>
</dbReference>
<sequence>MKNIFKKILLFGSVFTLMLTSCKKDEDMVIATDGTPSVLTASKQAVILLEDKASDDAITFSWTRADYGYSAPVSYVLQVDKKGNNFAAPAIYPLNAEGNGSSIVQTLTVAQFNTLLTDLKLAPFEVSEVECRISSSITDKVDPIYSGNVSMAVTTYAGKPKEMYLVGGSTTIGWNEGAAMAFTSLGDGKFESYQYLTVAGDGFKLLPTKGSWSGDLGMKGGSPGVLISDGEQNIPVPANGYYRIGLNMPTLKGGTYTLASSSWGVIGDATPGGWDTDTNMTYDPVAKTWSVTMNLVGGKSFKFRLNDEWTVNLGDDGANGSLEPGGANIAVATSGSYSLVLDAVGKSYTIVKN</sequence>
<protein>
    <submittedName>
        <fullName evidence="2">SusE domain-containing protein</fullName>
    </submittedName>
</protein>
<feature type="domain" description="SusE outer membrane protein" evidence="1">
    <location>
        <begin position="24"/>
        <end position="133"/>
    </location>
</feature>
<evidence type="ECO:0000313" key="3">
    <source>
        <dbReference type="Proteomes" id="UP001155182"/>
    </source>
</evidence>
<name>A0A9X2F442_9SPHI</name>
<proteinExistence type="predicted"/>
<dbReference type="Proteomes" id="UP001155182">
    <property type="component" value="Unassembled WGS sequence"/>
</dbReference>
<keyword evidence="3" id="KW-1185">Reference proteome</keyword>
<dbReference type="RefSeq" id="WP_252589422.1">
    <property type="nucleotide sequence ID" value="NZ_JAMWYS010000058.1"/>
</dbReference>
<dbReference type="CDD" id="cd12956">
    <property type="entry name" value="CBM_SusE-F_like"/>
    <property type="match status" value="1"/>
</dbReference>
<dbReference type="GO" id="GO:0019867">
    <property type="term" value="C:outer membrane"/>
    <property type="evidence" value="ECO:0007669"/>
    <property type="project" value="InterPro"/>
</dbReference>
<organism evidence="2 3">
    <name type="scientific">Solitalea agri</name>
    <dbReference type="NCBI Taxonomy" id="2953739"/>
    <lineage>
        <taxon>Bacteria</taxon>
        <taxon>Pseudomonadati</taxon>
        <taxon>Bacteroidota</taxon>
        <taxon>Sphingobacteriia</taxon>
        <taxon>Sphingobacteriales</taxon>
        <taxon>Sphingobacteriaceae</taxon>
        <taxon>Solitalea</taxon>
    </lineage>
</organism>